<dbReference type="InterPro" id="IPR053138">
    <property type="entry name" value="N-alpha-Ac-DABA_deacetylase"/>
</dbReference>
<dbReference type="GO" id="GO:0016811">
    <property type="term" value="F:hydrolase activity, acting on carbon-nitrogen (but not peptide) bonds, in linear amides"/>
    <property type="evidence" value="ECO:0007669"/>
    <property type="project" value="InterPro"/>
</dbReference>
<evidence type="ECO:0000256" key="1">
    <source>
        <dbReference type="ARBA" id="ARBA00001947"/>
    </source>
</evidence>
<evidence type="ECO:0000259" key="5">
    <source>
        <dbReference type="Pfam" id="PF24827"/>
    </source>
</evidence>
<dbReference type="EMBL" id="JAZHOG010000005">
    <property type="protein sequence ID" value="MEJ8567841.1"/>
    <property type="molecule type" value="Genomic_DNA"/>
</dbReference>
<dbReference type="SUPFAM" id="SSF53187">
    <property type="entry name" value="Zn-dependent exopeptidases"/>
    <property type="match status" value="1"/>
</dbReference>
<dbReference type="Proteomes" id="UP001359886">
    <property type="component" value="Unassembled WGS sequence"/>
</dbReference>
<accession>A0AAW9RDL7</accession>
<keyword evidence="2" id="KW-0479">Metal-binding</keyword>
<evidence type="ECO:0000256" key="2">
    <source>
        <dbReference type="ARBA" id="ARBA00022723"/>
    </source>
</evidence>
<dbReference type="PANTHER" id="PTHR37326">
    <property type="entry name" value="BLL3975 PROTEIN"/>
    <property type="match status" value="1"/>
</dbReference>
<evidence type="ECO:0000313" key="7">
    <source>
        <dbReference type="Proteomes" id="UP001359886"/>
    </source>
</evidence>
<proteinExistence type="predicted"/>
<dbReference type="GO" id="GO:0046872">
    <property type="term" value="F:metal ion binding"/>
    <property type="evidence" value="ECO:0007669"/>
    <property type="project" value="UniProtKB-KW"/>
</dbReference>
<dbReference type="CDD" id="cd06251">
    <property type="entry name" value="M14_ASTE_ASPA-like"/>
    <property type="match status" value="1"/>
</dbReference>
<reference evidence="6 7" key="1">
    <citation type="submission" date="2024-02" db="EMBL/GenBank/DDBJ databases">
        <title>A novel Wenzhouxiangellaceae bacterium, isolated from coastal sediments.</title>
        <authorList>
            <person name="Du Z.-J."/>
            <person name="Ye Y.-Q."/>
            <person name="Zhang X.-Y."/>
        </authorList>
    </citation>
    <scope>NUCLEOTIDE SEQUENCE [LARGE SCALE GENOMIC DNA]</scope>
    <source>
        <strain evidence="6 7">CH-27</strain>
    </source>
</reference>
<comment type="caution">
    <text evidence="6">The sequence shown here is derived from an EMBL/GenBank/DDBJ whole genome shotgun (WGS) entry which is preliminary data.</text>
</comment>
<protein>
    <submittedName>
        <fullName evidence="6">Succinylglutamate desuccinylase/aspartoacylase family protein</fullName>
    </submittedName>
</protein>
<dbReference type="PIRSF" id="PIRSF039012">
    <property type="entry name" value="ASP"/>
    <property type="match status" value="1"/>
</dbReference>
<dbReference type="AlphaFoldDB" id="A0AAW9RDL7"/>
<feature type="domain" description="Succinylglutamate desuccinylase/Aspartoacylase catalytic" evidence="5">
    <location>
        <begin position="51"/>
        <end position="230"/>
    </location>
</feature>
<dbReference type="GO" id="GO:0016788">
    <property type="term" value="F:hydrolase activity, acting on ester bonds"/>
    <property type="evidence" value="ECO:0007669"/>
    <property type="project" value="InterPro"/>
</dbReference>
<evidence type="ECO:0000256" key="4">
    <source>
        <dbReference type="ARBA" id="ARBA00022833"/>
    </source>
</evidence>
<gene>
    <name evidence="6" type="ORF">V3330_09415</name>
</gene>
<dbReference type="Gene3D" id="3.40.630.10">
    <property type="entry name" value="Zn peptidases"/>
    <property type="match status" value="1"/>
</dbReference>
<dbReference type="RefSeq" id="WP_354695163.1">
    <property type="nucleotide sequence ID" value="NZ_JAZHOG010000005.1"/>
</dbReference>
<comment type="cofactor">
    <cofactor evidence="1">
        <name>Zn(2+)</name>
        <dbReference type="ChEBI" id="CHEBI:29105"/>
    </cofactor>
</comment>
<dbReference type="InterPro" id="IPR043795">
    <property type="entry name" value="N-alpha-Ac-DABA-like"/>
</dbReference>
<keyword evidence="7" id="KW-1185">Reference proteome</keyword>
<keyword evidence="3" id="KW-0378">Hydrolase</keyword>
<dbReference type="PANTHER" id="PTHR37326:SF2">
    <property type="entry name" value="SUCCINYLGLUTAMATE DESUCCINYLASE_ASPARTOACYLASE FAMILY PROTEIN"/>
    <property type="match status" value="1"/>
</dbReference>
<evidence type="ECO:0000313" key="6">
    <source>
        <dbReference type="EMBL" id="MEJ8567841.1"/>
    </source>
</evidence>
<keyword evidence="4" id="KW-0862">Zinc</keyword>
<dbReference type="Pfam" id="PF24827">
    <property type="entry name" value="AstE_AspA_cat"/>
    <property type="match status" value="1"/>
</dbReference>
<name>A0AAW9RDL7_9GAMM</name>
<organism evidence="6 7">
    <name type="scientific">Elongatibacter sediminis</name>
    <dbReference type="NCBI Taxonomy" id="3119006"/>
    <lineage>
        <taxon>Bacteria</taxon>
        <taxon>Pseudomonadati</taxon>
        <taxon>Pseudomonadota</taxon>
        <taxon>Gammaproteobacteria</taxon>
        <taxon>Chromatiales</taxon>
        <taxon>Wenzhouxiangellaceae</taxon>
        <taxon>Elongatibacter</taxon>
    </lineage>
</organism>
<dbReference type="InterPro" id="IPR055438">
    <property type="entry name" value="AstE_AspA_cat"/>
</dbReference>
<sequence length="347" mass="37630">MSPARPHGEPVTLGGTTVAPGTRAIVDVPVATLYTHAVLNMPVQVVNGSRPGPTLFVSAAVHGDEINGVEIIRRLLQRKMLGRLRGTLLAVPVVNVHGFLDHSRYLPDRRDLNRSFPGSPKGSVAARLAHRFMKEVVLRSDCGIDLHTGTMHRANLPQIRASLDQPGTGELARAFGAPVILDAAMRDGSLRGNAAENGIPVLVYEAGEALRFDEFCIRAGLRGILNVMSELGMLPRSGRRRERVEPTIASASRWVRAPFSGIVRAPIELGQRVIRGQRMAVVSDPLGDREEYVLASESGIVIGRSNLPLAHEGDALFNVASFERVTEAEETVEEFAARHDPNFTSET</sequence>
<evidence type="ECO:0000256" key="3">
    <source>
        <dbReference type="ARBA" id="ARBA00022801"/>
    </source>
</evidence>